<sequence length="52" mass="6351">MSLYNRLDLTKYNRKLKQIPLFQRLNLTRSPKLRCQGCPSIIQYEWELRLPN</sequence>
<dbReference type="EMBL" id="CP003620">
    <property type="protein sequence ID" value="AFZ15477.1"/>
    <property type="molecule type" value="Genomic_DNA"/>
</dbReference>
<dbReference type="KEGG" id="cep:Cri9333_4698"/>
<protein>
    <submittedName>
        <fullName evidence="1">Uncharacterized protein</fullName>
    </submittedName>
</protein>
<keyword evidence="2" id="KW-1185">Reference proteome</keyword>
<proteinExistence type="predicted"/>
<dbReference type="STRING" id="1173022.Cri9333_4698"/>
<gene>
    <name evidence="1" type="ORF">Cri9333_4698</name>
</gene>
<name>K9W6T2_9CYAN</name>
<dbReference type="Proteomes" id="UP000010472">
    <property type="component" value="Chromosome"/>
</dbReference>
<evidence type="ECO:0000313" key="1">
    <source>
        <dbReference type="EMBL" id="AFZ15477.1"/>
    </source>
</evidence>
<dbReference type="AlphaFoldDB" id="K9W6T2"/>
<evidence type="ECO:0000313" key="2">
    <source>
        <dbReference type="Proteomes" id="UP000010472"/>
    </source>
</evidence>
<dbReference type="HOGENOM" id="CLU_3078934_0_0_3"/>
<accession>K9W6T2</accession>
<dbReference type="eggNOG" id="COG5549">
    <property type="taxonomic scope" value="Bacteria"/>
</dbReference>
<organism evidence="1 2">
    <name type="scientific">Crinalium epipsammum PCC 9333</name>
    <dbReference type="NCBI Taxonomy" id="1173022"/>
    <lineage>
        <taxon>Bacteria</taxon>
        <taxon>Bacillati</taxon>
        <taxon>Cyanobacteriota</taxon>
        <taxon>Cyanophyceae</taxon>
        <taxon>Gomontiellales</taxon>
        <taxon>Gomontiellaceae</taxon>
        <taxon>Crinalium</taxon>
    </lineage>
</organism>
<reference evidence="1 2" key="1">
    <citation type="submission" date="2012-06" db="EMBL/GenBank/DDBJ databases">
        <title>Finished chromosome of genome of Crinalium epipsammum PCC 9333.</title>
        <authorList>
            <consortium name="US DOE Joint Genome Institute"/>
            <person name="Gugger M."/>
            <person name="Coursin T."/>
            <person name="Rippka R."/>
            <person name="Tandeau De Marsac N."/>
            <person name="Huntemann M."/>
            <person name="Wei C.-L."/>
            <person name="Han J."/>
            <person name="Detter J.C."/>
            <person name="Han C."/>
            <person name="Tapia R."/>
            <person name="Davenport K."/>
            <person name="Daligault H."/>
            <person name="Erkkila T."/>
            <person name="Gu W."/>
            <person name="Munk A.C.C."/>
            <person name="Teshima H."/>
            <person name="Xu Y."/>
            <person name="Chain P."/>
            <person name="Chen A."/>
            <person name="Krypides N."/>
            <person name="Mavromatis K."/>
            <person name="Markowitz V."/>
            <person name="Szeto E."/>
            <person name="Ivanova N."/>
            <person name="Mikhailova N."/>
            <person name="Ovchinnikova G."/>
            <person name="Pagani I."/>
            <person name="Pati A."/>
            <person name="Goodwin L."/>
            <person name="Peters L."/>
            <person name="Pitluck S."/>
            <person name="Woyke T."/>
            <person name="Kerfeld C."/>
        </authorList>
    </citation>
    <scope>NUCLEOTIDE SEQUENCE [LARGE SCALE GENOMIC DNA]</scope>
    <source>
        <strain evidence="1 2">PCC 9333</strain>
    </source>
</reference>